<dbReference type="AlphaFoldDB" id="A0A1S7UBD7"/>
<organism evidence="2 3">
    <name type="scientific">Agrobacterium deltaense NCPPB 1641</name>
    <dbReference type="NCBI Taxonomy" id="1183425"/>
    <lineage>
        <taxon>Bacteria</taxon>
        <taxon>Pseudomonadati</taxon>
        <taxon>Pseudomonadota</taxon>
        <taxon>Alphaproteobacteria</taxon>
        <taxon>Hyphomicrobiales</taxon>
        <taxon>Rhizobiaceae</taxon>
        <taxon>Rhizobium/Agrobacterium group</taxon>
        <taxon>Agrobacterium</taxon>
    </lineage>
</organism>
<dbReference type="Proteomes" id="UP000192140">
    <property type="component" value="Unassembled WGS sequence"/>
</dbReference>
<evidence type="ECO:0000313" key="2">
    <source>
        <dbReference type="EMBL" id="CVI64145.1"/>
    </source>
</evidence>
<reference evidence="2" key="1">
    <citation type="submission" date="2016-01" db="EMBL/GenBank/DDBJ databases">
        <authorList>
            <person name="Regsiter A."/>
            <person name="william w."/>
        </authorList>
    </citation>
    <scope>NUCLEOTIDE SEQUENCE</scope>
    <source>
        <strain evidence="2">NCPPB 1641</strain>
    </source>
</reference>
<sequence>MSWRRPPLPTRLMAGLAILKATYNLSDDVLCERWVENLYYQLFCSEEFFQHRLPFDRSSLARWRQSMGEDKLTASRPWNGKLASEELLNDGHQVHYEADTEASAVKRSANCENVFVT</sequence>
<accession>A0A1S7UBD7</accession>
<evidence type="ECO:0000259" key="1">
    <source>
        <dbReference type="Pfam" id="PF05598"/>
    </source>
</evidence>
<name>A0A1S7UBD7_9HYPH</name>
<dbReference type="Pfam" id="PF05598">
    <property type="entry name" value="DUF772"/>
    <property type="match status" value="1"/>
</dbReference>
<dbReference type="EMBL" id="FCNP01000050">
    <property type="protein sequence ID" value="CVI64145.1"/>
    <property type="molecule type" value="Genomic_DNA"/>
</dbReference>
<feature type="domain" description="Transposase InsH N-terminal" evidence="1">
    <location>
        <begin position="5"/>
        <end position="65"/>
    </location>
</feature>
<dbReference type="PANTHER" id="PTHR33803">
    <property type="entry name" value="IS1478 TRANSPOSASE"/>
    <property type="match status" value="1"/>
</dbReference>
<dbReference type="InterPro" id="IPR008490">
    <property type="entry name" value="Transposase_InsH_N"/>
</dbReference>
<gene>
    <name evidence="2" type="ORF">AGR7A_pAt30161</name>
</gene>
<comment type="caution">
    <text evidence="2">The sequence shown here is derived from an EMBL/GenBank/DDBJ whole genome shotgun (WGS) entry which is preliminary data.</text>
</comment>
<protein>
    <recommendedName>
        <fullName evidence="1">Transposase InsH N-terminal domain-containing protein</fullName>
    </recommendedName>
</protein>
<keyword evidence="3" id="KW-1185">Reference proteome</keyword>
<evidence type="ECO:0000313" key="3">
    <source>
        <dbReference type="Proteomes" id="UP000192140"/>
    </source>
</evidence>
<proteinExistence type="predicted"/>
<dbReference type="PANTHER" id="PTHR33803:SF3">
    <property type="entry name" value="BLL1974 PROTEIN"/>
    <property type="match status" value="1"/>
</dbReference>